<dbReference type="GO" id="GO:0044718">
    <property type="term" value="P:siderophore transmembrane transport"/>
    <property type="evidence" value="ECO:0007669"/>
    <property type="project" value="TreeGrafter"/>
</dbReference>
<dbReference type="PANTHER" id="PTHR30069:SF41">
    <property type="entry name" value="HEME_HEMOPEXIN UTILIZATION PROTEIN C"/>
    <property type="match status" value="1"/>
</dbReference>
<evidence type="ECO:0000256" key="2">
    <source>
        <dbReference type="ARBA" id="ARBA00009810"/>
    </source>
</evidence>
<comment type="subcellular location">
    <subcellularLocation>
        <location evidence="1 10">Cell outer membrane</location>
        <topology evidence="1 10">Multi-pass membrane protein</topology>
    </subcellularLocation>
</comment>
<evidence type="ECO:0000256" key="6">
    <source>
        <dbReference type="ARBA" id="ARBA00023077"/>
    </source>
</evidence>
<gene>
    <name evidence="15" type="ORF">VW35_14175</name>
</gene>
<dbReference type="InterPro" id="IPR039426">
    <property type="entry name" value="TonB-dep_rcpt-like"/>
</dbReference>
<sequence>MGLVRSRTAALLGGVALALVAQQAAQAQNVNATNITLLERLVIGAGAPKVAINTPQAVTVLNQADIDKEQADTTGALFATVPGVTVVGSQRQFGEAFNIRGIGTTENSSDGSRVIINIDGAPKFNEQYRMGSFFSDPELYKQVEVLRGPASSTLYGAGAIGGVINFTTKDASDFLQDGNSGALRVKTSLDTNGLGTLTSAVLAQQVTDTFEILAAGNWRRRNNVELAKGGELAGSGFDTLSGLIKGTAHFGDNNEQELSLSYQRWTSDAKDQAYAQTGTSSLFGVTDRAVLDQTAVLHWENPATDNPWVDLKVNLSYSDTQNDQTNHRYALGAPRTVIGPVNPAFPQNVTADSILLDTRYGYKTWQLTADNTIEWIGDGFENYLTTGFAASTQDRSVVRPGTAAPLPAHPQGTENKLGIFAQNEFIWAEKLTLIAGARGDFHWVNSTTGAANIEGSAFSPKLAAHYELTDNIGVFGSIAHTERLPTIDELYSVAAASPGRSAPKSTSLGLLKEEANTIEAGFSLSGNDLLTSGDTAALKTTAFYSDLTNLIASNTARPFGGATVPYYGNIGKARIYGVEVEASYDAELLYASLAYGITVGDNLVNNTPLTTVPQNNLALTLGIRNVEHDLDMGARLTIADQGRYIVAAGPFGADGPADAYATVDLFASWKPQTGPLAGTELQLGIDNLFNADYRPNLSIDRSTGRTFKISVAKQFDW</sequence>
<evidence type="ECO:0000256" key="1">
    <source>
        <dbReference type="ARBA" id="ARBA00004571"/>
    </source>
</evidence>
<keyword evidence="12" id="KW-0732">Signal</keyword>
<dbReference type="OrthoDB" id="9760333at2"/>
<feature type="signal peptide" evidence="12">
    <location>
        <begin position="1"/>
        <end position="27"/>
    </location>
</feature>
<dbReference type="AlphaFoldDB" id="A0A0F5L613"/>
<protein>
    <recommendedName>
        <fullName evidence="17">TonB-dependent receptor</fullName>
    </recommendedName>
</protein>
<dbReference type="NCBIfam" id="TIGR01785">
    <property type="entry name" value="TonB-hemin"/>
    <property type="match status" value="1"/>
</dbReference>
<feature type="domain" description="TonB-dependent receptor plug" evidence="14">
    <location>
        <begin position="52"/>
        <end position="163"/>
    </location>
</feature>
<dbReference type="CDD" id="cd01347">
    <property type="entry name" value="ligand_gated_channel"/>
    <property type="match status" value="1"/>
</dbReference>
<evidence type="ECO:0000259" key="14">
    <source>
        <dbReference type="Pfam" id="PF07715"/>
    </source>
</evidence>
<dbReference type="GO" id="GO:0015344">
    <property type="term" value="F:siderophore uptake transmembrane transporter activity"/>
    <property type="evidence" value="ECO:0007669"/>
    <property type="project" value="TreeGrafter"/>
</dbReference>
<evidence type="ECO:0000256" key="5">
    <source>
        <dbReference type="ARBA" id="ARBA00022692"/>
    </source>
</evidence>
<keyword evidence="16" id="KW-1185">Reference proteome</keyword>
<dbReference type="PROSITE" id="PS52016">
    <property type="entry name" value="TONB_DEPENDENT_REC_3"/>
    <property type="match status" value="1"/>
</dbReference>
<dbReference type="SUPFAM" id="SSF56935">
    <property type="entry name" value="Porins"/>
    <property type="match status" value="1"/>
</dbReference>
<evidence type="ECO:0008006" key="17">
    <source>
        <dbReference type="Google" id="ProtNLM"/>
    </source>
</evidence>
<dbReference type="GO" id="GO:0009279">
    <property type="term" value="C:cell outer membrane"/>
    <property type="evidence" value="ECO:0007669"/>
    <property type="project" value="UniProtKB-SubCell"/>
</dbReference>
<keyword evidence="7 10" id="KW-0472">Membrane</keyword>
<dbReference type="RefSeq" id="WP_046143719.1">
    <property type="nucleotide sequence ID" value="NZ_LAJG01000024.1"/>
</dbReference>
<dbReference type="InterPro" id="IPR036942">
    <property type="entry name" value="Beta-barrel_TonB_sf"/>
</dbReference>
<reference evidence="15 16" key="1">
    <citation type="submission" date="2015-03" db="EMBL/GenBank/DDBJ databases">
        <authorList>
            <person name="Hassan Y.I."/>
            <person name="Lepp D."/>
            <person name="Zhou T."/>
        </authorList>
    </citation>
    <scope>NUCLEOTIDE SEQUENCE [LARGE SCALE GENOMIC DNA]</scope>
    <source>
        <strain evidence="15 16">GH2-10</strain>
    </source>
</reference>
<keyword evidence="6 11" id="KW-0798">TonB box</keyword>
<keyword evidence="9 10" id="KW-0998">Cell outer membrane</keyword>
<evidence type="ECO:0000256" key="3">
    <source>
        <dbReference type="ARBA" id="ARBA00022448"/>
    </source>
</evidence>
<dbReference type="EMBL" id="LAJG01000024">
    <property type="protein sequence ID" value="KKB77798.1"/>
    <property type="molecule type" value="Genomic_DNA"/>
</dbReference>
<keyword evidence="3 10" id="KW-0813">Transport</keyword>
<evidence type="ECO:0000313" key="16">
    <source>
        <dbReference type="Proteomes" id="UP000033514"/>
    </source>
</evidence>
<evidence type="ECO:0000256" key="7">
    <source>
        <dbReference type="ARBA" id="ARBA00023136"/>
    </source>
</evidence>
<dbReference type="GO" id="GO:0015232">
    <property type="term" value="F:heme transmembrane transporter activity"/>
    <property type="evidence" value="ECO:0007669"/>
    <property type="project" value="InterPro"/>
</dbReference>
<dbReference type="STRING" id="361041.VW35_14175"/>
<evidence type="ECO:0000256" key="8">
    <source>
        <dbReference type="ARBA" id="ARBA00023170"/>
    </source>
</evidence>
<dbReference type="InterPro" id="IPR011276">
    <property type="entry name" value="TonB_haem/Hb_rcpt"/>
</dbReference>
<evidence type="ECO:0000256" key="11">
    <source>
        <dbReference type="RuleBase" id="RU003357"/>
    </source>
</evidence>
<comment type="caution">
    <text evidence="15">The sequence shown here is derived from an EMBL/GenBank/DDBJ whole genome shotgun (WGS) entry which is preliminary data.</text>
</comment>
<name>A0A0F5L613_9HYPH</name>
<dbReference type="Pfam" id="PF07715">
    <property type="entry name" value="Plug"/>
    <property type="match status" value="1"/>
</dbReference>
<accession>A0A0F5L613</accession>
<dbReference type="InterPro" id="IPR037066">
    <property type="entry name" value="Plug_dom_sf"/>
</dbReference>
<dbReference type="Gene3D" id="2.40.170.20">
    <property type="entry name" value="TonB-dependent receptor, beta-barrel domain"/>
    <property type="match status" value="1"/>
</dbReference>
<evidence type="ECO:0000256" key="9">
    <source>
        <dbReference type="ARBA" id="ARBA00023237"/>
    </source>
</evidence>
<keyword evidence="8" id="KW-0675">Receptor</keyword>
<comment type="similarity">
    <text evidence="2 10 11">Belongs to the TonB-dependent receptor family.</text>
</comment>
<proteinExistence type="inferred from homology"/>
<dbReference type="InterPro" id="IPR000531">
    <property type="entry name" value="Beta-barrel_TonB"/>
</dbReference>
<dbReference type="InterPro" id="IPR012910">
    <property type="entry name" value="Plug_dom"/>
</dbReference>
<dbReference type="Pfam" id="PF00593">
    <property type="entry name" value="TonB_dep_Rec_b-barrel"/>
    <property type="match status" value="1"/>
</dbReference>
<evidence type="ECO:0000256" key="10">
    <source>
        <dbReference type="PROSITE-ProRule" id="PRU01360"/>
    </source>
</evidence>
<evidence type="ECO:0000256" key="12">
    <source>
        <dbReference type="SAM" id="SignalP"/>
    </source>
</evidence>
<dbReference type="PANTHER" id="PTHR30069">
    <property type="entry name" value="TONB-DEPENDENT OUTER MEMBRANE RECEPTOR"/>
    <property type="match status" value="1"/>
</dbReference>
<dbReference type="Gene3D" id="2.170.130.10">
    <property type="entry name" value="TonB-dependent receptor, plug domain"/>
    <property type="match status" value="1"/>
</dbReference>
<evidence type="ECO:0000256" key="4">
    <source>
        <dbReference type="ARBA" id="ARBA00022452"/>
    </source>
</evidence>
<evidence type="ECO:0000259" key="13">
    <source>
        <dbReference type="Pfam" id="PF00593"/>
    </source>
</evidence>
<feature type="chain" id="PRO_5002491627" description="TonB-dependent receptor" evidence="12">
    <location>
        <begin position="28"/>
        <end position="717"/>
    </location>
</feature>
<organism evidence="15 16">
    <name type="scientific">Devosia soli</name>
    <dbReference type="NCBI Taxonomy" id="361041"/>
    <lineage>
        <taxon>Bacteria</taxon>
        <taxon>Pseudomonadati</taxon>
        <taxon>Pseudomonadota</taxon>
        <taxon>Alphaproteobacteria</taxon>
        <taxon>Hyphomicrobiales</taxon>
        <taxon>Devosiaceae</taxon>
        <taxon>Devosia</taxon>
    </lineage>
</organism>
<dbReference type="Proteomes" id="UP000033514">
    <property type="component" value="Unassembled WGS sequence"/>
</dbReference>
<dbReference type="PATRIC" id="fig|361041.3.peg.2222"/>
<feature type="domain" description="TonB-dependent receptor-like beta-barrel" evidence="13">
    <location>
        <begin position="251"/>
        <end position="688"/>
    </location>
</feature>
<evidence type="ECO:0000313" key="15">
    <source>
        <dbReference type="EMBL" id="KKB77798.1"/>
    </source>
</evidence>
<keyword evidence="4 10" id="KW-1134">Transmembrane beta strand</keyword>
<keyword evidence="5 10" id="KW-0812">Transmembrane</keyword>